<keyword evidence="1" id="KW-0378">Hydrolase</keyword>
<dbReference type="InterPro" id="IPR038718">
    <property type="entry name" value="SNF2-like_sf"/>
</dbReference>
<dbReference type="PANTHER" id="PTHR45629">
    <property type="entry name" value="SNF2/RAD54 FAMILY MEMBER"/>
    <property type="match status" value="1"/>
</dbReference>
<dbReference type="Gene3D" id="3.40.50.10810">
    <property type="entry name" value="Tandem AAA-ATPase domain"/>
    <property type="match status" value="1"/>
</dbReference>
<feature type="domain" description="Helicase C-terminal" evidence="3">
    <location>
        <begin position="835"/>
        <end position="994"/>
    </location>
</feature>
<dbReference type="PROSITE" id="PS51192">
    <property type="entry name" value="HELICASE_ATP_BIND_1"/>
    <property type="match status" value="1"/>
</dbReference>
<dbReference type="Proteomes" id="UP000678317">
    <property type="component" value="Unassembled WGS sequence"/>
</dbReference>
<keyword evidence="4" id="KW-0067">ATP-binding</keyword>
<sequence>MGFIDRIRRNKSAAPDDDFSPMPGFRVDFGEETRFIADVEALTLMRAGRAQRTAQEQYYVLDALADDGRGTAHADGFTLSAEEICRLDTSDAAVLNLPPRYTGKISTTVHHWTASKGFRVEVELYAGAYPAPVQRRGPAVRVGAQVYRASVPLLRTLHALETHAALPADARTEARNVGLVAELQTAQQLAASDDPEVRDGDFRLRLGGLDSFRTVTPTSVGLLVEPQPDGSLHVEPDLGPDVDRELIRKRWQQLDTSAGSAQTGGDGPDSAVLRAEHDLVLLEPHVIDGIREVRSRPHIPAGEVRQFLEAPGSYYDPGTVDVDIRFGVRVAGLGVIAPVTFTEAQTSGLAWFGEIGAVSPPEALAGVAQTPREQTRVEQDVTHAWDRGEAVLTVGEQVVDIADRSRVQEALTESRRRIEALTVDDEAGDPLQEPVPSDRQVTVGMHIRDAGNVADRLRAQAREARPRVPVDLASLRRRPYAHQIAGIEWMAGLMQAAHGSPAGDPGTIQGALLADDMGLGKTFMVLVALADSQRAQTASGQQPQPVLGVMPVALLENWLQEIEATFGTRNGPFADIVVLQGSGLADYRLRGATRETAASLDDLDEHGMVRADRIHASLRVGAEWGEARLDRPGVLVLTTYETLRRYQVSLGLVDWGVVILDEAQATKNPEILATRAAKALKARFKLLATGTPVENSLRDFWSLVDTAQPGLLGAWAQFEEDWVTPMQGATGEEHQRLGRALRDAVGDFMLRRIKEDHLTDLPPKHIHRYPQLMPSIQVDAYDEVLTDYRAEKGGAGAALRTLHALSDVSLHPGLRFGALDADPALVRHSARTLVTVRDVLDGVRDSGEKAIIFAKRKELQRALRLWLGQLYGLPIEVVNGDTAATGLGETRMHKIRQFEAREGFNVIIMSPLAVGVGLTVVGANHAIHLERHWNPAKEAQATDRIHRIGQRREVHVHYPIALHPGVRSFDENLDELLERKVALRDAVVVPQEVTQEELERVLGLV</sequence>
<dbReference type="Gene3D" id="3.40.50.300">
    <property type="entry name" value="P-loop containing nucleotide triphosphate hydrolases"/>
    <property type="match status" value="1"/>
</dbReference>
<organism evidence="4 5">
    <name type="scientific">Cellulomonas fengjieae</name>
    <dbReference type="NCBI Taxonomy" id="2819978"/>
    <lineage>
        <taxon>Bacteria</taxon>
        <taxon>Bacillati</taxon>
        <taxon>Actinomycetota</taxon>
        <taxon>Actinomycetes</taxon>
        <taxon>Micrococcales</taxon>
        <taxon>Cellulomonadaceae</taxon>
        <taxon>Cellulomonas</taxon>
    </lineage>
</organism>
<keyword evidence="5" id="KW-1185">Reference proteome</keyword>
<dbReference type="CDD" id="cd18793">
    <property type="entry name" value="SF2_C_SNF"/>
    <property type="match status" value="1"/>
</dbReference>
<dbReference type="InterPro" id="IPR001650">
    <property type="entry name" value="Helicase_C-like"/>
</dbReference>
<protein>
    <submittedName>
        <fullName evidence="4">DEAD/DEAH box helicase</fullName>
    </submittedName>
</protein>
<accession>A0ABS3SGW7</accession>
<dbReference type="Pfam" id="PF00271">
    <property type="entry name" value="Helicase_C"/>
    <property type="match status" value="1"/>
</dbReference>
<evidence type="ECO:0000313" key="4">
    <source>
        <dbReference type="EMBL" id="MBO3084749.1"/>
    </source>
</evidence>
<dbReference type="InterPro" id="IPR014001">
    <property type="entry name" value="Helicase_ATP-bd"/>
</dbReference>
<dbReference type="InterPro" id="IPR027417">
    <property type="entry name" value="P-loop_NTPase"/>
</dbReference>
<dbReference type="PROSITE" id="PS51194">
    <property type="entry name" value="HELICASE_CTER"/>
    <property type="match status" value="1"/>
</dbReference>
<dbReference type="PANTHER" id="PTHR45629:SF7">
    <property type="entry name" value="DNA EXCISION REPAIR PROTEIN ERCC-6-RELATED"/>
    <property type="match status" value="1"/>
</dbReference>
<dbReference type="InterPro" id="IPR000330">
    <property type="entry name" value="SNF2_N"/>
</dbReference>
<dbReference type="GO" id="GO:0004386">
    <property type="term" value="F:helicase activity"/>
    <property type="evidence" value="ECO:0007669"/>
    <property type="project" value="UniProtKB-KW"/>
</dbReference>
<keyword evidence="4" id="KW-0347">Helicase</keyword>
<evidence type="ECO:0000313" key="5">
    <source>
        <dbReference type="Proteomes" id="UP000678317"/>
    </source>
</evidence>
<dbReference type="RefSeq" id="WP_208289410.1">
    <property type="nucleotide sequence ID" value="NZ_CP074404.1"/>
</dbReference>
<comment type="caution">
    <text evidence="4">The sequence shown here is derived from an EMBL/GenBank/DDBJ whole genome shotgun (WGS) entry which is preliminary data.</text>
</comment>
<proteinExistence type="predicted"/>
<dbReference type="SUPFAM" id="SSF52540">
    <property type="entry name" value="P-loop containing nucleoside triphosphate hydrolases"/>
    <property type="match status" value="2"/>
</dbReference>
<dbReference type="SMART" id="SM00487">
    <property type="entry name" value="DEXDc"/>
    <property type="match status" value="1"/>
</dbReference>
<reference evidence="4 5" key="1">
    <citation type="submission" date="2021-03" db="EMBL/GenBank/DDBJ databases">
        <title>novel species in genus Cellulomonas.</title>
        <authorList>
            <person name="Zhang G."/>
        </authorList>
    </citation>
    <scope>NUCLEOTIDE SEQUENCE [LARGE SCALE GENOMIC DNA]</scope>
    <source>
        <strain evidence="5">zg-ZUI188</strain>
    </source>
</reference>
<dbReference type="InterPro" id="IPR050496">
    <property type="entry name" value="SNF2_RAD54_helicase_repair"/>
</dbReference>
<gene>
    <name evidence="4" type="ORF">J4035_08865</name>
</gene>
<name>A0ABS3SGW7_9CELL</name>
<evidence type="ECO:0000256" key="1">
    <source>
        <dbReference type="ARBA" id="ARBA00022801"/>
    </source>
</evidence>
<dbReference type="EMBL" id="JAGFBM010000003">
    <property type="protein sequence ID" value="MBO3084749.1"/>
    <property type="molecule type" value="Genomic_DNA"/>
</dbReference>
<dbReference type="InterPro" id="IPR049730">
    <property type="entry name" value="SNF2/RAD54-like_C"/>
</dbReference>
<dbReference type="Pfam" id="PF00176">
    <property type="entry name" value="SNF2-rel_dom"/>
    <property type="match status" value="1"/>
</dbReference>
<keyword evidence="4" id="KW-0547">Nucleotide-binding</keyword>
<evidence type="ECO:0000259" key="3">
    <source>
        <dbReference type="PROSITE" id="PS51194"/>
    </source>
</evidence>
<dbReference type="SMART" id="SM00490">
    <property type="entry name" value="HELICc"/>
    <property type="match status" value="1"/>
</dbReference>
<feature type="domain" description="Helicase ATP-binding" evidence="2">
    <location>
        <begin position="502"/>
        <end position="710"/>
    </location>
</feature>
<evidence type="ECO:0000259" key="2">
    <source>
        <dbReference type="PROSITE" id="PS51192"/>
    </source>
</evidence>